<comment type="caution">
    <text evidence="3">The sequence shown here is derived from an EMBL/GenBank/DDBJ whole genome shotgun (WGS) entry which is preliminary data.</text>
</comment>
<gene>
    <name evidence="3" type="ORF">F4Y08_13790</name>
</gene>
<dbReference type="GO" id="GO:0016740">
    <property type="term" value="F:transferase activity"/>
    <property type="evidence" value="ECO:0007669"/>
    <property type="project" value="UniProtKB-KW"/>
</dbReference>
<dbReference type="InterPro" id="IPR002575">
    <property type="entry name" value="Aminoglycoside_PTrfase"/>
</dbReference>
<reference evidence="3" key="1">
    <citation type="submission" date="2019-09" db="EMBL/GenBank/DDBJ databases">
        <title>Characterisation of the sponge microbiome using genome-centric metagenomics.</title>
        <authorList>
            <person name="Engelberts J.P."/>
            <person name="Robbins S.J."/>
            <person name="De Goeij J.M."/>
            <person name="Aranda M."/>
            <person name="Bell S.C."/>
            <person name="Webster N.S."/>
        </authorList>
    </citation>
    <scope>NUCLEOTIDE SEQUENCE</scope>
    <source>
        <strain evidence="3">SB0662_bin_9</strain>
    </source>
</reference>
<dbReference type="PANTHER" id="PTHR47829:SF1">
    <property type="entry name" value="HAD FAMILY PHOSPHATASE"/>
    <property type="match status" value="1"/>
</dbReference>
<dbReference type="InterPro" id="IPR052898">
    <property type="entry name" value="ACAD10-like"/>
</dbReference>
<dbReference type="Gene3D" id="3.30.200.20">
    <property type="entry name" value="Phosphorylase Kinase, domain 1"/>
    <property type="match status" value="1"/>
</dbReference>
<dbReference type="AlphaFoldDB" id="A0A6B1DWL1"/>
<dbReference type="PANTHER" id="PTHR47829">
    <property type="entry name" value="HYDROLASE, PUTATIVE (AFU_ORTHOLOGUE AFUA_1G12880)-RELATED"/>
    <property type="match status" value="1"/>
</dbReference>
<dbReference type="Gene3D" id="3.90.1200.10">
    <property type="match status" value="1"/>
</dbReference>
<sequence>MTGSCQDPKLPLDVPTPVQPGTEIDLGRLTEALRETDTGLEPPFRLHQYPRGFSWLTYRVTDGRGRRCVLRTPPRGVHIARAHDPAREHRILSGLKPVYPLVPRALACRTDANPLGTPFLLMEQVNGTILRANPDTVPDAASMRTIGRCLVANLVRLHGLDLSVTDLADLGYPDGFVLRQVRGWQGRYAAARTENAPDSADIAAWLEDNLPESPAPTLIHNDYKHDNLVLAPEPPHEIRAVLDWEMATRGDPLMDLGSSLAYWITADDPPAMRELQHSPTYLPGNPTRAEIVEQYAAQSGRAVDDIVFYFVFGNLKLAAILQQLYRRWADGLTREARYERLHTEVATCLQTARQAMQLGRIDSLYTV</sequence>
<dbReference type="InterPro" id="IPR011009">
    <property type="entry name" value="Kinase-like_dom_sf"/>
</dbReference>
<dbReference type="CDD" id="cd05154">
    <property type="entry name" value="ACAD10_11_N-like"/>
    <property type="match status" value="1"/>
</dbReference>
<evidence type="ECO:0000313" key="3">
    <source>
        <dbReference type="EMBL" id="MYD91386.1"/>
    </source>
</evidence>
<keyword evidence="3" id="KW-0808">Transferase</keyword>
<proteinExistence type="predicted"/>
<feature type="region of interest" description="Disordered" evidence="1">
    <location>
        <begin position="1"/>
        <end position="22"/>
    </location>
</feature>
<accession>A0A6B1DWL1</accession>
<organism evidence="3">
    <name type="scientific">Caldilineaceae bacterium SB0662_bin_9</name>
    <dbReference type="NCBI Taxonomy" id="2605258"/>
    <lineage>
        <taxon>Bacteria</taxon>
        <taxon>Bacillati</taxon>
        <taxon>Chloroflexota</taxon>
        <taxon>Caldilineae</taxon>
        <taxon>Caldilineales</taxon>
        <taxon>Caldilineaceae</taxon>
    </lineage>
</organism>
<dbReference type="InterPro" id="IPR041726">
    <property type="entry name" value="ACAD10_11_N"/>
</dbReference>
<evidence type="ECO:0000259" key="2">
    <source>
        <dbReference type="Pfam" id="PF01636"/>
    </source>
</evidence>
<evidence type="ECO:0000256" key="1">
    <source>
        <dbReference type="SAM" id="MobiDB-lite"/>
    </source>
</evidence>
<feature type="domain" description="Aminoglycoside phosphotransferase" evidence="2">
    <location>
        <begin position="48"/>
        <end position="278"/>
    </location>
</feature>
<protein>
    <submittedName>
        <fullName evidence="3">Phosphotransferase family protein</fullName>
    </submittedName>
</protein>
<dbReference type="EMBL" id="VXPY01000094">
    <property type="protein sequence ID" value="MYD91386.1"/>
    <property type="molecule type" value="Genomic_DNA"/>
</dbReference>
<dbReference type="SUPFAM" id="SSF56112">
    <property type="entry name" value="Protein kinase-like (PK-like)"/>
    <property type="match status" value="1"/>
</dbReference>
<dbReference type="Pfam" id="PF01636">
    <property type="entry name" value="APH"/>
    <property type="match status" value="1"/>
</dbReference>
<name>A0A6B1DWL1_9CHLR</name>